<evidence type="ECO:0000256" key="10">
    <source>
        <dbReference type="ARBA" id="ARBA00023160"/>
    </source>
</evidence>
<keyword evidence="4" id="KW-0479">Metal-binding</keyword>
<evidence type="ECO:0000256" key="8">
    <source>
        <dbReference type="ARBA" id="ARBA00023004"/>
    </source>
</evidence>
<evidence type="ECO:0000313" key="12">
    <source>
        <dbReference type="Proteomes" id="UP001234989"/>
    </source>
</evidence>
<dbReference type="SUPFAM" id="SSF47240">
    <property type="entry name" value="Ferritin-like"/>
    <property type="match status" value="1"/>
</dbReference>
<gene>
    <name evidence="11" type="ORF">MTR67_000940</name>
</gene>
<keyword evidence="10" id="KW-0275">Fatty acid biosynthesis</keyword>
<dbReference type="AlphaFoldDB" id="A0AAF0TBX6"/>
<keyword evidence="7" id="KW-0560">Oxidoreductase</keyword>
<evidence type="ECO:0000256" key="9">
    <source>
        <dbReference type="ARBA" id="ARBA00023098"/>
    </source>
</evidence>
<keyword evidence="9" id="KW-0443">Lipid metabolism</keyword>
<evidence type="ECO:0000256" key="7">
    <source>
        <dbReference type="ARBA" id="ARBA00023002"/>
    </source>
</evidence>
<keyword evidence="5" id="KW-0276">Fatty acid metabolism</keyword>
<evidence type="ECO:0000313" key="11">
    <source>
        <dbReference type="EMBL" id="WMV07555.1"/>
    </source>
</evidence>
<keyword evidence="6" id="KW-0809">Transit peptide</keyword>
<evidence type="ECO:0000256" key="2">
    <source>
        <dbReference type="ARBA" id="ARBA00008749"/>
    </source>
</evidence>
<keyword evidence="12" id="KW-1185">Reference proteome</keyword>
<dbReference type="GO" id="GO:0046872">
    <property type="term" value="F:metal ion binding"/>
    <property type="evidence" value="ECO:0007669"/>
    <property type="project" value="UniProtKB-KW"/>
</dbReference>
<accession>A0AAF0TBX6</accession>
<organism evidence="11 12">
    <name type="scientific">Solanum verrucosum</name>
    <dbReference type="NCBI Taxonomy" id="315347"/>
    <lineage>
        <taxon>Eukaryota</taxon>
        <taxon>Viridiplantae</taxon>
        <taxon>Streptophyta</taxon>
        <taxon>Embryophyta</taxon>
        <taxon>Tracheophyta</taxon>
        <taxon>Spermatophyta</taxon>
        <taxon>Magnoliopsida</taxon>
        <taxon>eudicotyledons</taxon>
        <taxon>Gunneridae</taxon>
        <taxon>Pentapetalae</taxon>
        <taxon>asterids</taxon>
        <taxon>lamiids</taxon>
        <taxon>Solanales</taxon>
        <taxon>Solanaceae</taxon>
        <taxon>Solanoideae</taxon>
        <taxon>Solaneae</taxon>
        <taxon>Solanum</taxon>
    </lineage>
</organism>
<dbReference type="GO" id="GO:0045300">
    <property type="term" value="F:stearoyl-[ACP] desaturase activity"/>
    <property type="evidence" value="ECO:0007669"/>
    <property type="project" value="InterPro"/>
</dbReference>
<protein>
    <recommendedName>
        <fullName evidence="13">Acyl-[acyl-carrier-protein] desaturase</fullName>
    </recommendedName>
</protein>
<dbReference type="GO" id="GO:0009570">
    <property type="term" value="C:chloroplast stroma"/>
    <property type="evidence" value="ECO:0007669"/>
    <property type="project" value="TreeGrafter"/>
</dbReference>
<dbReference type="InterPro" id="IPR012348">
    <property type="entry name" value="RNR-like"/>
</dbReference>
<evidence type="ECO:0008006" key="13">
    <source>
        <dbReference type="Google" id="ProtNLM"/>
    </source>
</evidence>
<dbReference type="EMBL" id="CP133612">
    <property type="protein sequence ID" value="WMV07555.1"/>
    <property type="molecule type" value="Genomic_DNA"/>
</dbReference>
<comment type="similarity">
    <text evidence="2">Belongs to the fatty acid desaturase type 2 family.</text>
</comment>
<dbReference type="InterPro" id="IPR005067">
    <property type="entry name" value="Fatty_acid_desaturase-2"/>
</dbReference>
<evidence type="ECO:0000256" key="6">
    <source>
        <dbReference type="ARBA" id="ARBA00022946"/>
    </source>
</evidence>
<comment type="cofactor">
    <cofactor evidence="1">
        <name>Fe(2+)</name>
        <dbReference type="ChEBI" id="CHEBI:29033"/>
    </cofactor>
</comment>
<reference evidence="11" key="1">
    <citation type="submission" date="2023-08" db="EMBL/GenBank/DDBJ databases">
        <title>A de novo genome assembly of Solanum verrucosum Schlechtendal, a Mexican diploid species geographically isolated from the other diploid A-genome species in potato relatives.</title>
        <authorList>
            <person name="Hosaka K."/>
        </authorList>
    </citation>
    <scope>NUCLEOTIDE SEQUENCE</scope>
    <source>
        <tissue evidence="11">Young leaves</tissue>
    </source>
</reference>
<keyword evidence="3" id="KW-0444">Lipid biosynthesis</keyword>
<evidence type="ECO:0000256" key="5">
    <source>
        <dbReference type="ARBA" id="ARBA00022832"/>
    </source>
</evidence>
<dbReference type="Gene3D" id="1.10.620.20">
    <property type="entry name" value="Ribonucleotide Reductase, subunit A"/>
    <property type="match status" value="1"/>
</dbReference>
<evidence type="ECO:0000256" key="3">
    <source>
        <dbReference type="ARBA" id="ARBA00022516"/>
    </source>
</evidence>
<evidence type="ECO:0000256" key="4">
    <source>
        <dbReference type="ARBA" id="ARBA00022723"/>
    </source>
</evidence>
<sequence>MDLTPLYNHHHTPSKNWKLISDLRDDLTSSSYSLNATRKIRSVQVIRTLVFLKPIEKYWQPSDFLLDASQGPDGFIEEVRALRQRVLGLSDEYFVILLANMLGEETLPTNLTVFNTWDGVRDETGSSSCPWVIWSRAWAAEENRHGDLLRTYIYLSGRVDMMMIEKTMQYMLRVGLVTYLC</sequence>
<dbReference type="InterPro" id="IPR009078">
    <property type="entry name" value="Ferritin-like_SF"/>
</dbReference>
<dbReference type="Pfam" id="PF03405">
    <property type="entry name" value="FA_desaturase_2"/>
    <property type="match status" value="1"/>
</dbReference>
<dbReference type="GO" id="GO:0006633">
    <property type="term" value="P:fatty acid biosynthetic process"/>
    <property type="evidence" value="ECO:0007669"/>
    <property type="project" value="UniProtKB-KW"/>
</dbReference>
<dbReference type="Proteomes" id="UP001234989">
    <property type="component" value="Chromosome 1"/>
</dbReference>
<dbReference type="PANTHER" id="PTHR31155:SF35">
    <property type="entry name" value="ACYL-[ACYL-CARRIER-PROTEIN] DESATURASE"/>
    <property type="match status" value="1"/>
</dbReference>
<name>A0AAF0TBX6_SOLVR</name>
<proteinExistence type="inferred from homology"/>
<evidence type="ECO:0000256" key="1">
    <source>
        <dbReference type="ARBA" id="ARBA00001954"/>
    </source>
</evidence>
<keyword evidence="8" id="KW-0408">Iron</keyword>
<dbReference type="PANTHER" id="PTHR31155">
    <property type="entry name" value="ACYL- ACYL-CARRIER-PROTEIN DESATURASE-RELATED"/>
    <property type="match status" value="1"/>
</dbReference>